<dbReference type="GO" id="GO:0035673">
    <property type="term" value="F:oligopeptide transmembrane transporter activity"/>
    <property type="evidence" value="ECO:0007669"/>
    <property type="project" value="InterPro"/>
</dbReference>
<feature type="transmembrane region" description="Helical" evidence="6">
    <location>
        <begin position="277"/>
        <end position="297"/>
    </location>
</feature>
<feature type="transmembrane region" description="Helical" evidence="6">
    <location>
        <begin position="303"/>
        <end position="322"/>
    </location>
</feature>
<dbReference type="Proteomes" id="UP000023464">
    <property type="component" value="Unassembled WGS sequence"/>
</dbReference>
<dbReference type="PATRIC" id="fig|1393736.3.peg.2746"/>
<evidence type="ECO:0000256" key="3">
    <source>
        <dbReference type="ARBA" id="ARBA00022692"/>
    </source>
</evidence>
<evidence type="ECO:0000256" key="4">
    <source>
        <dbReference type="ARBA" id="ARBA00022989"/>
    </source>
</evidence>
<keyword evidence="8" id="KW-1185">Reference proteome</keyword>
<feature type="transmembrane region" description="Helical" evidence="6">
    <location>
        <begin position="404"/>
        <end position="422"/>
    </location>
</feature>
<evidence type="ECO:0000256" key="5">
    <source>
        <dbReference type="ARBA" id="ARBA00023136"/>
    </source>
</evidence>
<keyword evidence="5 6" id="KW-0472">Membrane</keyword>
<keyword evidence="3 6" id="KW-0812">Transmembrane</keyword>
<feature type="transmembrane region" description="Helical" evidence="6">
    <location>
        <begin position="21"/>
        <end position="45"/>
    </location>
</feature>
<dbReference type="InterPro" id="IPR004813">
    <property type="entry name" value="OPT"/>
</dbReference>
<feature type="transmembrane region" description="Helical" evidence="6">
    <location>
        <begin position="51"/>
        <end position="69"/>
    </location>
</feature>
<evidence type="ECO:0000256" key="6">
    <source>
        <dbReference type="SAM" id="Phobius"/>
    </source>
</evidence>
<feature type="transmembrane region" description="Helical" evidence="6">
    <location>
        <begin position="476"/>
        <end position="503"/>
    </location>
</feature>
<feature type="transmembrane region" description="Helical" evidence="6">
    <location>
        <begin position="90"/>
        <end position="108"/>
    </location>
</feature>
<proteinExistence type="predicted"/>
<evidence type="ECO:0000313" key="7">
    <source>
        <dbReference type="EMBL" id="EYU14752.1"/>
    </source>
</evidence>
<gene>
    <name evidence="7" type="ORF">BA1DRAFT_02683</name>
</gene>
<reference evidence="7 8" key="1">
    <citation type="submission" date="2014-03" db="EMBL/GenBank/DDBJ databases">
        <title>Draft Genome of Photorhabdus luminescens BA1, an Egyptian Isolate.</title>
        <authorList>
            <person name="Ghazal S."/>
            <person name="Hurst S.G.IV."/>
            <person name="Morris K."/>
            <person name="Thomas K."/>
            <person name="Tisa L.S."/>
        </authorList>
    </citation>
    <scope>NUCLEOTIDE SEQUENCE [LARGE SCALE GENOMIC DNA]</scope>
    <source>
        <strain evidence="7 8">BA1</strain>
    </source>
</reference>
<comment type="caution">
    <text evidence="7">The sequence shown here is derived from an EMBL/GenBank/DDBJ whole genome shotgun (WGS) entry which is preliminary data.</text>
</comment>
<dbReference type="GO" id="GO:0016020">
    <property type="term" value="C:membrane"/>
    <property type="evidence" value="ECO:0007669"/>
    <property type="project" value="UniProtKB-SubCell"/>
</dbReference>
<protein>
    <submittedName>
        <fullName evidence="7">Putative membrane protein</fullName>
    </submittedName>
</protein>
<sequence length="547" mass="57932">MGKESSHQRMTNISSPHPRAFSPLMLVVLILVSSLGSIIGIQTLVTLGVTPSTSIIGALVAMAIARLPIYQFTLFRSVHAQNLVQTSMSSATFGAAISLLAPLGIAYVMEMPELIMPILVGVSLAMLWDAFLLYRMFDSPVFPASGAWPLGMATAEVIKTTDRGGYRTITLICGVISGFIGSLLGLPMSAAGIAFIGGFAAMLSFAAGLLLAPCLYIVFALDISTLRMPEGILVGAGMVAALQIGLSMYKRKKRHITIPAGGHQHQIDQPGASSFRALLGIGSLGYLLLAMILALGTGLFEQLSLPMLIGFVVFGTISALLHELIVGIAAMNTGWMPAFGVALLSLVIGIWIGFPVKALVVLTAFTSATGPAFADMGYDLKAGYILRGDNRDPIFEQRGRREQMIAGMLGFGIAILAVLLTWQDLFARNLFAPVNLAYAAAIKTSIDQSNLMTFTGWVILGALLQVIGGARGQLGIMLATGLLIAKPTVGWMVLLGLICRLWVKRKYRNHPSHGLESFAGGMIAGDALCSIMLSTHSPAVGQSTDKH</sequence>
<feature type="transmembrane region" description="Helical" evidence="6">
    <location>
        <begin position="193"/>
        <end position="219"/>
    </location>
</feature>
<dbReference type="Pfam" id="PF03169">
    <property type="entry name" value="OPT"/>
    <property type="match status" value="2"/>
</dbReference>
<feature type="transmembrane region" description="Helical" evidence="6">
    <location>
        <begin position="334"/>
        <end position="354"/>
    </location>
</feature>
<comment type="subcellular location">
    <subcellularLocation>
        <location evidence="1">Membrane</location>
        <topology evidence="1">Multi-pass membrane protein</topology>
    </subcellularLocation>
</comment>
<keyword evidence="4 6" id="KW-1133">Transmembrane helix</keyword>
<organism evidence="7 8">
    <name type="scientific">Photorhabdus aegyptia</name>
    <dbReference type="NCBI Taxonomy" id="2805098"/>
    <lineage>
        <taxon>Bacteria</taxon>
        <taxon>Pseudomonadati</taxon>
        <taxon>Pseudomonadota</taxon>
        <taxon>Gammaproteobacteria</taxon>
        <taxon>Enterobacterales</taxon>
        <taxon>Morganellaceae</taxon>
        <taxon>Photorhabdus</taxon>
    </lineage>
</organism>
<name>A0A022PF09_9GAMM</name>
<keyword evidence="2" id="KW-0813">Transport</keyword>
<dbReference type="AlphaFoldDB" id="A0A022PF09"/>
<evidence type="ECO:0000256" key="1">
    <source>
        <dbReference type="ARBA" id="ARBA00004141"/>
    </source>
</evidence>
<accession>A0A022PF09</accession>
<dbReference type="RefSeq" id="WP_235201092.1">
    <property type="nucleotide sequence ID" value="NZ_CAWLTM010000076.1"/>
</dbReference>
<feature type="transmembrane region" description="Helical" evidence="6">
    <location>
        <begin position="114"/>
        <end position="134"/>
    </location>
</feature>
<evidence type="ECO:0000256" key="2">
    <source>
        <dbReference type="ARBA" id="ARBA00022448"/>
    </source>
</evidence>
<feature type="transmembrane region" description="Helical" evidence="6">
    <location>
        <begin position="164"/>
        <end position="186"/>
    </location>
</feature>
<evidence type="ECO:0000313" key="8">
    <source>
        <dbReference type="Proteomes" id="UP000023464"/>
    </source>
</evidence>
<dbReference type="EMBL" id="JFGV01000039">
    <property type="protein sequence ID" value="EYU14752.1"/>
    <property type="molecule type" value="Genomic_DNA"/>
</dbReference>
<feature type="transmembrane region" description="Helical" evidence="6">
    <location>
        <begin position="231"/>
        <end position="249"/>
    </location>
</feature>